<name>A0AAV7K8M1_9METZ</name>
<evidence type="ECO:0000313" key="1">
    <source>
        <dbReference type="EMBL" id="KAI6657361.1"/>
    </source>
</evidence>
<dbReference type="Gene3D" id="3.30.420.10">
    <property type="entry name" value="Ribonuclease H-like superfamily/Ribonuclease H"/>
    <property type="match status" value="1"/>
</dbReference>
<evidence type="ECO:0008006" key="3">
    <source>
        <dbReference type="Google" id="ProtNLM"/>
    </source>
</evidence>
<dbReference type="GO" id="GO:0003676">
    <property type="term" value="F:nucleic acid binding"/>
    <property type="evidence" value="ECO:0007669"/>
    <property type="project" value="InterPro"/>
</dbReference>
<protein>
    <recommendedName>
        <fullName evidence="3">Transposase</fullName>
    </recommendedName>
</protein>
<proteinExistence type="predicted"/>
<keyword evidence="2" id="KW-1185">Reference proteome</keyword>
<accession>A0AAV7K8M1</accession>
<organism evidence="1 2">
    <name type="scientific">Oopsacas minuta</name>
    <dbReference type="NCBI Taxonomy" id="111878"/>
    <lineage>
        <taxon>Eukaryota</taxon>
        <taxon>Metazoa</taxon>
        <taxon>Porifera</taxon>
        <taxon>Hexactinellida</taxon>
        <taxon>Hexasterophora</taxon>
        <taxon>Lyssacinosida</taxon>
        <taxon>Leucopsacidae</taxon>
        <taxon>Oopsacas</taxon>
    </lineage>
</organism>
<reference evidence="1 2" key="1">
    <citation type="journal article" date="2023" name="BMC Biol.">
        <title>The compact genome of the sponge Oopsacas minuta (Hexactinellida) is lacking key metazoan core genes.</title>
        <authorList>
            <person name="Santini S."/>
            <person name="Schenkelaars Q."/>
            <person name="Jourda C."/>
            <person name="Duchesne M."/>
            <person name="Belahbib H."/>
            <person name="Rocher C."/>
            <person name="Selva M."/>
            <person name="Riesgo A."/>
            <person name="Vervoort M."/>
            <person name="Leys S.P."/>
            <person name="Kodjabachian L."/>
            <person name="Le Bivic A."/>
            <person name="Borchiellini C."/>
            <person name="Claverie J.M."/>
            <person name="Renard E."/>
        </authorList>
    </citation>
    <scope>NUCLEOTIDE SEQUENCE [LARGE SCALE GENOMIC DNA]</scope>
    <source>
        <strain evidence="1">SPO-2</strain>
    </source>
</reference>
<dbReference type="AlphaFoldDB" id="A0AAV7K8M1"/>
<sequence>MGGISANSRTNLIFVPSGVKINSKTYRELILDAEVKGFGCKNFGNTSWTFQQDGAPAHTANATQQWFRDQKMATLQSGLKSYGLFCLVHLGAEGMRKFSRKY</sequence>
<evidence type="ECO:0000313" key="2">
    <source>
        <dbReference type="Proteomes" id="UP001165289"/>
    </source>
</evidence>
<gene>
    <name evidence="1" type="ORF">LOD99_109</name>
</gene>
<dbReference type="EMBL" id="JAKMXF010000111">
    <property type="protein sequence ID" value="KAI6657361.1"/>
    <property type="molecule type" value="Genomic_DNA"/>
</dbReference>
<dbReference type="Proteomes" id="UP001165289">
    <property type="component" value="Unassembled WGS sequence"/>
</dbReference>
<dbReference type="InterPro" id="IPR036397">
    <property type="entry name" value="RNaseH_sf"/>
</dbReference>
<comment type="caution">
    <text evidence="1">The sequence shown here is derived from an EMBL/GenBank/DDBJ whole genome shotgun (WGS) entry which is preliminary data.</text>
</comment>